<dbReference type="PROSITE" id="PS50819">
    <property type="entry name" value="INTEIN_ENDONUCLEASE"/>
    <property type="match status" value="1"/>
</dbReference>
<dbReference type="InterPro" id="IPR004042">
    <property type="entry name" value="Intein_endonuc_central"/>
</dbReference>
<evidence type="ECO:0000259" key="1">
    <source>
        <dbReference type="PROSITE" id="PS50819"/>
    </source>
</evidence>
<reference evidence="2 3" key="1">
    <citation type="journal article" date="2016" name="Nat. Commun.">
        <title>Thousands of microbial genomes shed light on interconnected biogeochemical processes in an aquifer system.</title>
        <authorList>
            <person name="Anantharaman K."/>
            <person name="Brown C.T."/>
            <person name="Hug L.A."/>
            <person name="Sharon I."/>
            <person name="Castelle C.J."/>
            <person name="Probst A.J."/>
            <person name="Thomas B.C."/>
            <person name="Singh A."/>
            <person name="Wilkins M.J."/>
            <person name="Karaoz U."/>
            <person name="Brodie E.L."/>
            <person name="Williams K.H."/>
            <person name="Hubbard S.S."/>
            <person name="Banfield J.F."/>
        </authorList>
    </citation>
    <scope>NUCLEOTIDE SEQUENCE [LARGE SCALE GENOMIC DNA]</scope>
</reference>
<gene>
    <name evidence="2" type="ORF">A3H60_01875</name>
</gene>
<protein>
    <recommendedName>
        <fullName evidence="1">DOD-type homing endonuclease domain-containing protein</fullName>
    </recommendedName>
</protein>
<evidence type="ECO:0000313" key="3">
    <source>
        <dbReference type="Proteomes" id="UP000177202"/>
    </source>
</evidence>
<dbReference type="Pfam" id="PF14528">
    <property type="entry name" value="LAGLIDADG_3"/>
    <property type="match status" value="1"/>
</dbReference>
<comment type="caution">
    <text evidence="2">The sequence shown here is derived from an EMBL/GenBank/DDBJ whole genome shotgun (WGS) entry which is preliminary data.</text>
</comment>
<dbReference type="SUPFAM" id="SSF55608">
    <property type="entry name" value="Homing endonucleases"/>
    <property type="match status" value="2"/>
</dbReference>
<proteinExistence type="predicted"/>
<dbReference type="EMBL" id="MHWP01000004">
    <property type="protein sequence ID" value="OHB10857.1"/>
    <property type="molecule type" value="Genomic_DNA"/>
</dbReference>
<dbReference type="GO" id="GO:0004519">
    <property type="term" value="F:endonuclease activity"/>
    <property type="evidence" value="ECO:0007669"/>
    <property type="project" value="InterPro"/>
</dbReference>
<accession>A0A1G2UN84</accession>
<dbReference type="InterPro" id="IPR004860">
    <property type="entry name" value="LAGLIDADG_dom"/>
</dbReference>
<dbReference type="Proteomes" id="UP000177202">
    <property type="component" value="Unassembled WGS sequence"/>
</dbReference>
<evidence type="ECO:0000313" key="2">
    <source>
        <dbReference type="EMBL" id="OHB10857.1"/>
    </source>
</evidence>
<name>A0A1G2UN84_9BACT</name>
<sequence length="202" mass="23633">MSQVQKISREVVIDPSETTRRAPCKEEIQAYLLGALHDASLNKKKRYRFTQKGTEWLTLLQKLFQELGYKSWIYREGNREVYTLETLAQFLDFGFDPLTLDTNVEKVAYIRGFFDAEGGVPRNAKADFYIQLVQKDKTKIEKLVRMLDTLGISTGKIHNPSERVDPNYWRIYVSWRSHKDFVSKIGSWHPLKAKILQTRVMI</sequence>
<dbReference type="InterPro" id="IPR027434">
    <property type="entry name" value="Homing_endonucl"/>
</dbReference>
<organism evidence="2 3">
    <name type="scientific">Candidatus Zambryskibacteria bacterium RIFCSPLOWO2_02_FULL_44_12b</name>
    <dbReference type="NCBI Taxonomy" id="1802772"/>
    <lineage>
        <taxon>Bacteria</taxon>
        <taxon>Candidatus Zambryskiibacteriota</taxon>
    </lineage>
</organism>
<dbReference type="AlphaFoldDB" id="A0A1G2UN84"/>
<dbReference type="Gene3D" id="3.10.28.10">
    <property type="entry name" value="Homing endonucleases"/>
    <property type="match status" value="2"/>
</dbReference>
<feature type="domain" description="DOD-type homing endonuclease" evidence="1">
    <location>
        <begin position="108"/>
        <end position="152"/>
    </location>
</feature>